<dbReference type="InterPro" id="IPR010301">
    <property type="entry name" value="RRP1"/>
</dbReference>
<evidence type="ECO:0000256" key="3">
    <source>
        <dbReference type="ARBA" id="ARBA00022552"/>
    </source>
</evidence>
<dbReference type="PANTHER" id="PTHR13026:SF0">
    <property type="entry name" value="RIBOSOMAL RNA PROCESSING 1B"/>
    <property type="match status" value="1"/>
</dbReference>
<evidence type="ECO:0000313" key="6">
    <source>
        <dbReference type="EMBL" id="KAF6221038.1"/>
    </source>
</evidence>
<proteinExistence type="inferred from homology"/>
<name>A0A8H6CCI1_9LECA</name>
<evidence type="ECO:0000313" key="7">
    <source>
        <dbReference type="Proteomes" id="UP000593566"/>
    </source>
</evidence>
<dbReference type="GO" id="GO:0005634">
    <property type="term" value="C:nucleus"/>
    <property type="evidence" value="ECO:0007669"/>
    <property type="project" value="UniProtKB-SubCell"/>
</dbReference>
<reference evidence="6 7" key="1">
    <citation type="journal article" date="2020" name="Genomics">
        <title>Complete, high-quality genomes from long-read metagenomic sequencing of two wolf lichen thalli reveals enigmatic genome architecture.</title>
        <authorList>
            <person name="McKenzie S.K."/>
            <person name="Walston R.F."/>
            <person name="Allen J.L."/>
        </authorList>
    </citation>
    <scope>NUCLEOTIDE SEQUENCE [LARGE SCALE GENOMIC DNA]</scope>
    <source>
        <strain evidence="6">WasteWater1</strain>
    </source>
</reference>
<evidence type="ECO:0000256" key="5">
    <source>
        <dbReference type="SAM" id="MobiDB-lite"/>
    </source>
</evidence>
<dbReference type="RefSeq" id="XP_037150473.1">
    <property type="nucleotide sequence ID" value="XM_037293644.1"/>
</dbReference>
<dbReference type="Proteomes" id="UP000593566">
    <property type="component" value="Unassembled WGS sequence"/>
</dbReference>
<dbReference type="GeneID" id="59331131"/>
<comment type="subcellular location">
    <subcellularLocation>
        <location evidence="1">Nucleus</location>
    </subcellularLocation>
</comment>
<dbReference type="GO" id="GO:0030688">
    <property type="term" value="C:preribosome, small subunit precursor"/>
    <property type="evidence" value="ECO:0007669"/>
    <property type="project" value="InterPro"/>
</dbReference>
<keyword evidence="4" id="KW-0539">Nucleus</keyword>
<keyword evidence="7" id="KW-1185">Reference proteome</keyword>
<gene>
    <name evidence="6" type="ORF">HO133_002719</name>
</gene>
<feature type="compositionally biased region" description="Acidic residues" evidence="5">
    <location>
        <begin position="238"/>
        <end position="247"/>
    </location>
</feature>
<comment type="caution">
    <text evidence="6">The sequence shown here is derived from an EMBL/GenBank/DDBJ whole genome shotgun (WGS) entry which is preliminary data.</text>
</comment>
<dbReference type="AlphaFoldDB" id="A0A8H6CCI1"/>
<accession>A0A8H6CCI1</accession>
<organism evidence="6 7">
    <name type="scientific">Letharia lupina</name>
    <dbReference type="NCBI Taxonomy" id="560253"/>
    <lineage>
        <taxon>Eukaryota</taxon>
        <taxon>Fungi</taxon>
        <taxon>Dikarya</taxon>
        <taxon>Ascomycota</taxon>
        <taxon>Pezizomycotina</taxon>
        <taxon>Lecanoromycetes</taxon>
        <taxon>OSLEUM clade</taxon>
        <taxon>Lecanoromycetidae</taxon>
        <taxon>Lecanorales</taxon>
        <taxon>Lecanorineae</taxon>
        <taxon>Parmeliaceae</taxon>
        <taxon>Letharia</taxon>
    </lineage>
</organism>
<evidence type="ECO:0000256" key="1">
    <source>
        <dbReference type="ARBA" id="ARBA00004123"/>
    </source>
</evidence>
<sequence>MASNIQETPFVKQLAANDRPTREKALSSLQTYLCSGRNFTTIELLKIWKGLFFCIFHTDRPIPQQRLSKSLASLLLLPLPTTLFLPFLHAFWKTIIQYWSQIPSLRLDKYLYLLRQYIAYSFKYLQQHAWDRELVTGYLDLLEGVYKARSEDSIGALSAGDGKVPDGVRYHVLDVWVDGLLETDEWEGVGVMRPVERLRIEGRTKVVRERAREVLGDERSQGIEERTGNDGEDRRSDEEEEFEGFTE</sequence>
<evidence type="ECO:0000256" key="2">
    <source>
        <dbReference type="ARBA" id="ARBA00006374"/>
    </source>
</evidence>
<dbReference type="Pfam" id="PF05997">
    <property type="entry name" value="Nop52"/>
    <property type="match status" value="1"/>
</dbReference>
<dbReference type="EMBL" id="JACCJB010000015">
    <property type="protein sequence ID" value="KAF6221038.1"/>
    <property type="molecule type" value="Genomic_DNA"/>
</dbReference>
<keyword evidence="3" id="KW-0698">rRNA processing</keyword>
<feature type="region of interest" description="Disordered" evidence="5">
    <location>
        <begin position="215"/>
        <end position="247"/>
    </location>
</feature>
<dbReference type="GO" id="GO:0006364">
    <property type="term" value="P:rRNA processing"/>
    <property type="evidence" value="ECO:0007669"/>
    <property type="project" value="UniProtKB-KW"/>
</dbReference>
<feature type="compositionally biased region" description="Basic and acidic residues" evidence="5">
    <location>
        <begin position="215"/>
        <end position="237"/>
    </location>
</feature>
<dbReference type="PANTHER" id="PTHR13026">
    <property type="entry name" value="NNP-1 PROTEIN NOVEL NUCLEAR PROTEIN 1 NOP52"/>
    <property type="match status" value="1"/>
</dbReference>
<comment type="similarity">
    <text evidence="2">Belongs to the RRP1 family.</text>
</comment>
<protein>
    <submittedName>
        <fullName evidence="6">Uncharacterized protein</fullName>
    </submittedName>
</protein>
<evidence type="ECO:0000256" key="4">
    <source>
        <dbReference type="ARBA" id="ARBA00023242"/>
    </source>
</evidence>